<dbReference type="PROSITE" id="PS01195">
    <property type="entry name" value="PEPT_TRNA_HYDROL_1"/>
    <property type="match status" value="1"/>
</dbReference>
<dbReference type="Gene3D" id="3.40.50.1470">
    <property type="entry name" value="Peptidyl-tRNA hydrolase"/>
    <property type="match status" value="1"/>
</dbReference>
<feature type="binding site" evidence="7">
    <location>
        <position position="16"/>
    </location>
    <ligand>
        <name>tRNA</name>
        <dbReference type="ChEBI" id="CHEBI:17843"/>
    </ligand>
</feature>
<dbReference type="PANTHER" id="PTHR17224">
    <property type="entry name" value="PEPTIDYL-TRNA HYDROLASE"/>
    <property type="match status" value="1"/>
</dbReference>
<evidence type="ECO:0000256" key="5">
    <source>
        <dbReference type="ARBA" id="ARBA00038063"/>
    </source>
</evidence>
<dbReference type="GO" id="GO:0005737">
    <property type="term" value="C:cytoplasm"/>
    <property type="evidence" value="ECO:0007669"/>
    <property type="project" value="UniProtKB-SubCell"/>
</dbReference>
<comment type="similarity">
    <text evidence="5 7 9">Belongs to the PTH family.</text>
</comment>
<dbReference type="KEGG" id="cni:Calni_0240"/>
<dbReference type="FunFam" id="3.40.50.1470:FF:000001">
    <property type="entry name" value="Peptidyl-tRNA hydrolase"/>
    <property type="match status" value="1"/>
</dbReference>
<keyword evidence="4 7" id="KW-0694">RNA-binding</keyword>
<gene>
    <name evidence="7" type="primary">pth</name>
    <name evidence="10" type="ordered locus">Calni_0240</name>
</gene>
<dbReference type="Proteomes" id="UP000007039">
    <property type="component" value="Chromosome"/>
</dbReference>
<keyword evidence="11" id="KW-1185">Reference proteome</keyword>
<keyword evidence="2 7" id="KW-0820">tRNA-binding</keyword>
<dbReference type="NCBIfam" id="TIGR00447">
    <property type="entry name" value="pth"/>
    <property type="match status" value="1"/>
</dbReference>
<feature type="site" description="Discriminates between blocked and unblocked aminoacyl-tRNA" evidence="7">
    <location>
        <position position="11"/>
    </location>
</feature>
<comment type="function">
    <text evidence="7">Hydrolyzes ribosome-free peptidyl-tRNAs (with 1 or more amino acids incorporated), which drop off the ribosome during protein synthesis, or as a result of ribosome stalling.</text>
</comment>
<dbReference type="RefSeq" id="WP_013450370.1">
    <property type="nucleotide sequence ID" value="NC_014758.1"/>
</dbReference>
<feature type="binding site" evidence="7">
    <location>
        <position position="65"/>
    </location>
    <ligand>
        <name>tRNA</name>
        <dbReference type="ChEBI" id="CHEBI:17843"/>
    </ligand>
</feature>
<dbReference type="EMBL" id="CP002347">
    <property type="protein sequence ID" value="ADR18153.1"/>
    <property type="molecule type" value="Genomic_DNA"/>
</dbReference>
<accession>E4TJJ1</accession>
<reference evidence="10 11" key="1">
    <citation type="journal article" date="2011" name="Stand. Genomic Sci.">
        <title>Complete genome sequence of Calditerrivibrio nitroreducens type strain (Yu37-1).</title>
        <authorList>
            <person name="Pitluck S."/>
            <person name="Sikorski J."/>
            <person name="Zeytun A."/>
            <person name="Lapidus A."/>
            <person name="Nolan M."/>
            <person name="Lucas S."/>
            <person name="Hammon N."/>
            <person name="Deshpande S."/>
            <person name="Cheng J.F."/>
            <person name="Tapia R."/>
            <person name="Han C."/>
            <person name="Goodwin L."/>
            <person name="Liolios K."/>
            <person name="Pagani I."/>
            <person name="Ivanova N."/>
            <person name="Mavromatis K."/>
            <person name="Pati A."/>
            <person name="Chen A."/>
            <person name="Palaniappan K."/>
            <person name="Hauser L."/>
            <person name="Chang Y.J."/>
            <person name="Jeffries C.D."/>
            <person name="Detter J.C."/>
            <person name="Brambilla E."/>
            <person name="Djao O.D."/>
            <person name="Rohde M."/>
            <person name="Spring S."/>
            <person name="Goker M."/>
            <person name="Woyke T."/>
            <person name="Bristow J."/>
            <person name="Eisen J.A."/>
            <person name="Markowitz V."/>
            <person name="Hugenholtz P."/>
            <person name="Kyrpides N.C."/>
            <person name="Klenk H.P."/>
            <person name="Land M."/>
        </authorList>
    </citation>
    <scope>NUCLEOTIDE SEQUENCE [LARGE SCALE GENOMIC DNA]</scope>
    <source>
        <strain evidence="11">DSM 19672 / NBRC 101217 / Yu37-1</strain>
    </source>
</reference>
<feature type="active site" description="Proton acceptor" evidence="7">
    <location>
        <position position="21"/>
    </location>
</feature>
<evidence type="ECO:0000256" key="3">
    <source>
        <dbReference type="ARBA" id="ARBA00022801"/>
    </source>
</evidence>
<dbReference type="InterPro" id="IPR001328">
    <property type="entry name" value="Pept_tRNA_hydro"/>
</dbReference>
<evidence type="ECO:0000256" key="8">
    <source>
        <dbReference type="RuleBase" id="RU000673"/>
    </source>
</evidence>
<feature type="binding site" evidence="7">
    <location>
        <position position="113"/>
    </location>
    <ligand>
        <name>tRNA</name>
        <dbReference type="ChEBI" id="CHEBI:17843"/>
    </ligand>
</feature>
<keyword evidence="3 7" id="KW-0378">Hydrolase</keyword>
<dbReference type="CDD" id="cd00462">
    <property type="entry name" value="PTH"/>
    <property type="match status" value="1"/>
</dbReference>
<organism evidence="10 11">
    <name type="scientific">Calditerrivibrio nitroreducens (strain DSM 19672 / NBRC 101217 / Yu37-1)</name>
    <dbReference type="NCBI Taxonomy" id="768670"/>
    <lineage>
        <taxon>Bacteria</taxon>
        <taxon>Pseudomonadati</taxon>
        <taxon>Deferribacterota</taxon>
        <taxon>Deferribacteres</taxon>
        <taxon>Deferribacterales</taxon>
        <taxon>Calditerrivibrionaceae</taxon>
    </lineage>
</organism>
<keyword evidence="7" id="KW-0963">Cytoplasm</keyword>
<dbReference type="EC" id="3.1.1.29" evidence="1 7"/>
<evidence type="ECO:0000256" key="2">
    <source>
        <dbReference type="ARBA" id="ARBA00022555"/>
    </source>
</evidence>
<sequence length="199" mass="22313" precursor="true">MNRWLVAGLGNPGDRYRFTRHNIGFMVVDMMADRFNLSFKGGFEADYAVADIFGKRCYIVKPQTYMNLSGKSISEISKYFDIPKENIIVVHDDLDLSFGRIKIKVGGSSGGHNGINSIIACLSSSDFTRVKMGIDKPKSKDVSGFVLSEFSAEEKKFLHDFVELGCNATIAILEKDVRYAMNLYNKKIISQEVNERCPA</sequence>
<evidence type="ECO:0000256" key="7">
    <source>
        <dbReference type="HAMAP-Rule" id="MF_00083"/>
    </source>
</evidence>
<comment type="catalytic activity">
    <reaction evidence="7 8">
        <text>an N-acyl-L-alpha-aminoacyl-tRNA + H2O = an N-acyl-L-amino acid + a tRNA + H(+)</text>
        <dbReference type="Rhea" id="RHEA:54448"/>
        <dbReference type="Rhea" id="RHEA-COMP:10123"/>
        <dbReference type="Rhea" id="RHEA-COMP:13883"/>
        <dbReference type="ChEBI" id="CHEBI:15377"/>
        <dbReference type="ChEBI" id="CHEBI:15378"/>
        <dbReference type="ChEBI" id="CHEBI:59874"/>
        <dbReference type="ChEBI" id="CHEBI:78442"/>
        <dbReference type="ChEBI" id="CHEBI:138191"/>
        <dbReference type="EC" id="3.1.1.29"/>
    </reaction>
</comment>
<dbReference type="eggNOG" id="COG0193">
    <property type="taxonomic scope" value="Bacteria"/>
</dbReference>
<dbReference type="STRING" id="768670.Calni_0240"/>
<dbReference type="GO" id="GO:0006515">
    <property type="term" value="P:protein quality control for misfolded or incompletely synthesized proteins"/>
    <property type="evidence" value="ECO:0007669"/>
    <property type="project" value="UniProtKB-UniRule"/>
</dbReference>
<dbReference type="AlphaFoldDB" id="E4TJJ1"/>
<dbReference type="PANTHER" id="PTHR17224:SF1">
    <property type="entry name" value="PEPTIDYL-TRNA HYDROLASE"/>
    <property type="match status" value="1"/>
</dbReference>
<evidence type="ECO:0000256" key="6">
    <source>
        <dbReference type="ARBA" id="ARBA00050038"/>
    </source>
</evidence>
<dbReference type="InterPro" id="IPR036416">
    <property type="entry name" value="Pept_tRNA_hydro_sf"/>
</dbReference>
<dbReference type="SUPFAM" id="SSF53178">
    <property type="entry name" value="Peptidyl-tRNA hydrolase-like"/>
    <property type="match status" value="1"/>
</dbReference>
<proteinExistence type="inferred from homology"/>
<dbReference type="HAMAP" id="MF_00083">
    <property type="entry name" value="Pept_tRNA_hydro_bact"/>
    <property type="match status" value="1"/>
</dbReference>
<feature type="site" description="Stabilizes the basic form of H active site to accept a proton" evidence="7">
    <location>
        <position position="92"/>
    </location>
</feature>
<evidence type="ECO:0000313" key="10">
    <source>
        <dbReference type="EMBL" id="ADR18153.1"/>
    </source>
</evidence>
<evidence type="ECO:0000256" key="4">
    <source>
        <dbReference type="ARBA" id="ARBA00022884"/>
    </source>
</evidence>
<protein>
    <recommendedName>
        <fullName evidence="6 7">Peptidyl-tRNA hydrolase</fullName>
        <shortName evidence="7">Pth</shortName>
        <ecNumber evidence="1 7">3.1.1.29</ecNumber>
    </recommendedName>
</protein>
<dbReference type="InterPro" id="IPR018171">
    <property type="entry name" value="Pept_tRNA_hydro_CS"/>
</dbReference>
<feature type="binding site" evidence="7">
    <location>
        <position position="67"/>
    </location>
    <ligand>
        <name>tRNA</name>
        <dbReference type="ChEBI" id="CHEBI:17843"/>
    </ligand>
</feature>
<evidence type="ECO:0000313" key="11">
    <source>
        <dbReference type="Proteomes" id="UP000007039"/>
    </source>
</evidence>
<comment type="subcellular location">
    <subcellularLocation>
        <location evidence="7">Cytoplasm</location>
    </subcellularLocation>
</comment>
<name>E4TJJ1_CALNY</name>
<dbReference type="GO" id="GO:0004045">
    <property type="term" value="F:peptidyl-tRNA hydrolase activity"/>
    <property type="evidence" value="ECO:0007669"/>
    <property type="project" value="UniProtKB-UniRule"/>
</dbReference>
<evidence type="ECO:0000256" key="9">
    <source>
        <dbReference type="RuleBase" id="RU004320"/>
    </source>
</evidence>
<dbReference type="GO" id="GO:0072344">
    <property type="term" value="P:rescue of stalled ribosome"/>
    <property type="evidence" value="ECO:0007669"/>
    <property type="project" value="UniProtKB-UniRule"/>
</dbReference>
<dbReference type="OrthoDB" id="9800507at2"/>
<evidence type="ECO:0000256" key="1">
    <source>
        <dbReference type="ARBA" id="ARBA00013260"/>
    </source>
</evidence>
<dbReference type="Pfam" id="PF01195">
    <property type="entry name" value="Pept_tRNA_hydro"/>
    <property type="match status" value="1"/>
</dbReference>
<dbReference type="HOGENOM" id="CLU_062456_4_1_0"/>
<dbReference type="GO" id="GO:0000049">
    <property type="term" value="F:tRNA binding"/>
    <property type="evidence" value="ECO:0007669"/>
    <property type="project" value="UniProtKB-UniRule"/>
</dbReference>
<comment type="subunit">
    <text evidence="7">Monomer.</text>
</comment>
<comment type="function">
    <text evidence="7">Catalyzes the release of premature peptidyl moieties from peptidyl-tRNA molecules trapped in stalled 50S ribosomal subunits, and thus maintains levels of free tRNAs and 50S ribosomes.</text>
</comment>